<name>A0AAN9UZT6_9PEZI</name>
<sequence>MHRYLLDSSRGVINRLRRGRALRQGLNFRPLFGAFRGQNLRDLFRQSPEELTIALFLFVLPLIAPDWFGVCLACAAGVCVYVVYAYFSYFQSEQFTRFPPEIAKSLRRALYYSNYSPDPPLALKWYKIALEQCKAARLDPFSDEVLGIRIQVAAWLEKLGNYHNSIEVLDTVLQECKQWVELMEKSVRDGLVDESGHLISPENSKNASLVTKSDTANEDEKGVDKEPEPEPENLWGKRRRVLARSVGISAKLGELYADEHVLQSDVAGERLIWAVETILKEMQRRQVEGVKEGEGDWMSPEEIGGALEALGNHYESKSQHYLAAPLFLQAITLSPPKSLNNLAISLAQQPVNATATTTKGQRSITSEPASQAPTRATLLSGARQWALQAEATARKVEGEARTEECDEACAVALCNLADIAAMSGDLEEARRRFEESLELSKKIGFEPAIVQAQDGLKRVST</sequence>
<dbReference type="GO" id="GO:0031942">
    <property type="term" value="C:i-AAA complex"/>
    <property type="evidence" value="ECO:0007669"/>
    <property type="project" value="TreeGrafter"/>
</dbReference>
<evidence type="ECO:0000256" key="1">
    <source>
        <dbReference type="SAM" id="MobiDB-lite"/>
    </source>
</evidence>
<evidence type="ECO:0000313" key="3">
    <source>
        <dbReference type="EMBL" id="KAK7750878.1"/>
    </source>
</evidence>
<feature type="region of interest" description="Disordered" evidence="1">
    <location>
        <begin position="195"/>
        <end position="234"/>
    </location>
</feature>
<dbReference type="InterPro" id="IPR019734">
    <property type="entry name" value="TPR_rpt"/>
</dbReference>
<dbReference type="Proteomes" id="UP001320420">
    <property type="component" value="Unassembled WGS sequence"/>
</dbReference>
<dbReference type="EMBL" id="JAKJXP020000057">
    <property type="protein sequence ID" value="KAK7750878.1"/>
    <property type="molecule type" value="Genomic_DNA"/>
</dbReference>
<dbReference type="SUPFAM" id="SSF48452">
    <property type="entry name" value="TPR-like"/>
    <property type="match status" value="1"/>
</dbReference>
<dbReference type="Gene3D" id="1.25.40.10">
    <property type="entry name" value="Tetratricopeptide repeat domain"/>
    <property type="match status" value="1"/>
</dbReference>
<feature type="compositionally biased region" description="Basic and acidic residues" evidence="1">
    <location>
        <begin position="218"/>
        <end position="228"/>
    </location>
</feature>
<gene>
    <name evidence="3" type="ORF">SLS62_007141</name>
</gene>
<keyword evidence="2" id="KW-0472">Membrane</keyword>
<dbReference type="InterPro" id="IPR011990">
    <property type="entry name" value="TPR-like_helical_dom_sf"/>
</dbReference>
<dbReference type="SMART" id="SM00028">
    <property type="entry name" value="TPR"/>
    <property type="match status" value="2"/>
</dbReference>
<evidence type="ECO:0000256" key="2">
    <source>
        <dbReference type="SAM" id="Phobius"/>
    </source>
</evidence>
<protein>
    <submittedName>
        <fullName evidence="3">Uncharacterized protein</fullName>
    </submittedName>
</protein>
<reference evidence="3 4" key="1">
    <citation type="submission" date="2024-02" db="EMBL/GenBank/DDBJ databases">
        <title>De novo assembly and annotation of 12 fungi associated with fruit tree decline syndrome in Ontario, Canada.</title>
        <authorList>
            <person name="Sulman M."/>
            <person name="Ellouze W."/>
            <person name="Ilyukhin E."/>
        </authorList>
    </citation>
    <scope>NUCLEOTIDE SEQUENCE [LARGE SCALE GENOMIC DNA]</scope>
    <source>
        <strain evidence="3 4">M11/M66-122</strain>
    </source>
</reference>
<accession>A0AAN9UZT6</accession>
<dbReference type="GO" id="GO:0051787">
    <property type="term" value="F:misfolded protein binding"/>
    <property type="evidence" value="ECO:0007669"/>
    <property type="project" value="TreeGrafter"/>
</dbReference>
<dbReference type="InterPro" id="IPR040201">
    <property type="entry name" value="Mrg3-like"/>
</dbReference>
<comment type="caution">
    <text evidence="3">The sequence shown here is derived from an EMBL/GenBank/DDBJ whole genome shotgun (WGS) entry which is preliminary data.</text>
</comment>
<keyword evidence="2" id="KW-0812">Transmembrane</keyword>
<dbReference type="GO" id="GO:0006515">
    <property type="term" value="P:protein quality control for misfolded or incompletely synthesized proteins"/>
    <property type="evidence" value="ECO:0007669"/>
    <property type="project" value="TreeGrafter"/>
</dbReference>
<keyword evidence="2" id="KW-1133">Transmembrane helix</keyword>
<dbReference type="PANTHER" id="PTHR28142:SF1">
    <property type="entry name" value="MITOCHONDRIAL INNER MEMBRANE I-AAA PROTEASE SUPERCOMPLEX SUBUNIT MGR3-RELATED"/>
    <property type="match status" value="1"/>
</dbReference>
<proteinExistence type="predicted"/>
<dbReference type="CDD" id="cd24145">
    <property type="entry name" value="Mgr3-like"/>
    <property type="match status" value="1"/>
</dbReference>
<dbReference type="PANTHER" id="PTHR28142">
    <property type="entry name" value="MITOCHONDRIAL INNER MEMBRANE I-AAA PROTEASE SUPERCOMPLEX SUBUNIT MGR3-RELATED"/>
    <property type="match status" value="1"/>
</dbReference>
<keyword evidence="4" id="KW-1185">Reference proteome</keyword>
<organism evidence="3 4">
    <name type="scientific">Diatrype stigma</name>
    <dbReference type="NCBI Taxonomy" id="117547"/>
    <lineage>
        <taxon>Eukaryota</taxon>
        <taxon>Fungi</taxon>
        <taxon>Dikarya</taxon>
        <taxon>Ascomycota</taxon>
        <taxon>Pezizomycotina</taxon>
        <taxon>Sordariomycetes</taxon>
        <taxon>Xylariomycetidae</taxon>
        <taxon>Xylariales</taxon>
        <taxon>Diatrypaceae</taxon>
        <taxon>Diatrype</taxon>
    </lineage>
</organism>
<feature type="compositionally biased region" description="Polar residues" evidence="1">
    <location>
        <begin position="201"/>
        <end position="214"/>
    </location>
</feature>
<dbReference type="AlphaFoldDB" id="A0AAN9UZT6"/>
<evidence type="ECO:0000313" key="4">
    <source>
        <dbReference type="Proteomes" id="UP001320420"/>
    </source>
</evidence>
<feature type="transmembrane region" description="Helical" evidence="2">
    <location>
        <begin position="67"/>
        <end position="87"/>
    </location>
</feature>